<dbReference type="SUPFAM" id="SSF51735">
    <property type="entry name" value="NAD(P)-binding Rossmann-fold domains"/>
    <property type="match status" value="1"/>
</dbReference>
<proteinExistence type="predicted"/>
<dbReference type="KEGG" id="wdi:H9L19_05255"/>
<dbReference type="Proteomes" id="UP000515800">
    <property type="component" value="Chromosome"/>
</dbReference>
<dbReference type="InterPro" id="IPR016040">
    <property type="entry name" value="NAD(P)-bd_dom"/>
</dbReference>
<keyword evidence="3" id="KW-1185">Reference proteome</keyword>
<dbReference type="RefSeq" id="WP_187528651.1">
    <property type="nucleotide sequence ID" value="NZ_CP060724.1"/>
</dbReference>
<gene>
    <name evidence="2" type="ORF">H9L19_05255</name>
</gene>
<evidence type="ECO:0000313" key="3">
    <source>
        <dbReference type="Proteomes" id="UP000515800"/>
    </source>
</evidence>
<feature type="domain" description="NAD(P)-binding" evidence="1">
    <location>
        <begin position="7"/>
        <end position="171"/>
    </location>
</feature>
<reference evidence="2 3" key="1">
    <citation type="submission" date="2020-08" db="EMBL/GenBank/DDBJ databases">
        <title>Genome sequence of Weissella diestrammenae KACC 16890T.</title>
        <authorList>
            <person name="Hyun D.-W."/>
            <person name="Bae J.-W."/>
        </authorList>
    </citation>
    <scope>NUCLEOTIDE SEQUENCE [LARGE SCALE GENOMIC DNA]</scope>
    <source>
        <strain evidence="2 3">KACC 16890</strain>
    </source>
</reference>
<protein>
    <submittedName>
        <fullName evidence="2">NAD(P)H-binding protein</fullName>
    </submittedName>
</protein>
<dbReference type="PANTHER" id="PTHR43355:SF2">
    <property type="entry name" value="FLAVIN REDUCTASE (NADPH)"/>
    <property type="match status" value="1"/>
</dbReference>
<dbReference type="InterPro" id="IPR051606">
    <property type="entry name" value="Polyketide_Oxido-like"/>
</dbReference>
<dbReference type="AlphaFoldDB" id="A0A7G9T3Z1"/>
<dbReference type="GO" id="GO:0016646">
    <property type="term" value="F:oxidoreductase activity, acting on the CH-NH group of donors, NAD or NADP as acceptor"/>
    <property type="evidence" value="ECO:0007669"/>
    <property type="project" value="TreeGrafter"/>
</dbReference>
<evidence type="ECO:0000313" key="2">
    <source>
        <dbReference type="EMBL" id="QNN74816.1"/>
    </source>
</evidence>
<evidence type="ECO:0000259" key="1">
    <source>
        <dbReference type="Pfam" id="PF13460"/>
    </source>
</evidence>
<name>A0A7G9T3Z1_9LACO</name>
<dbReference type="EMBL" id="CP060724">
    <property type="protein sequence ID" value="QNN74816.1"/>
    <property type="molecule type" value="Genomic_DNA"/>
</dbReference>
<dbReference type="InterPro" id="IPR036291">
    <property type="entry name" value="NAD(P)-bd_dom_sf"/>
</dbReference>
<dbReference type="PANTHER" id="PTHR43355">
    <property type="entry name" value="FLAVIN REDUCTASE (NADPH)"/>
    <property type="match status" value="1"/>
</dbReference>
<sequence>MKIAIIGTTGMAGQAIYLEAVKRGHDVTAIVRDGKKAQTILGASTQLLTKDIFDLTSDDLANFDVVVNAFANHQASYLNLDALTHLLHLFRQSAKRIIFILGAASLQLNPNEILFDRLKQVPDNAAWIDEPRYGVLELDILRATPDVNWTGVSPQQDFIPGPASAYKTSDDSIIFGRDGKSHVTAGNMALGILDEIETPQHLRRRFTISD</sequence>
<dbReference type="Gene3D" id="3.40.50.720">
    <property type="entry name" value="NAD(P)-binding Rossmann-like Domain"/>
    <property type="match status" value="1"/>
</dbReference>
<accession>A0A7G9T3Z1</accession>
<dbReference type="Pfam" id="PF13460">
    <property type="entry name" value="NAD_binding_10"/>
    <property type="match status" value="1"/>
</dbReference>
<organism evidence="2 3">
    <name type="scientific">Weissella diestrammenae</name>
    <dbReference type="NCBI Taxonomy" id="1162633"/>
    <lineage>
        <taxon>Bacteria</taxon>
        <taxon>Bacillati</taxon>
        <taxon>Bacillota</taxon>
        <taxon>Bacilli</taxon>
        <taxon>Lactobacillales</taxon>
        <taxon>Lactobacillaceae</taxon>
        <taxon>Weissella</taxon>
    </lineage>
</organism>